<dbReference type="EMBL" id="JBJKBG010000011">
    <property type="protein sequence ID" value="KAL3717668.1"/>
    <property type="molecule type" value="Genomic_DNA"/>
</dbReference>
<dbReference type="AlphaFoldDB" id="A0ABD3IVL6"/>
<evidence type="ECO:0000313" key="3">
    <source>
        <dbReference type="Proteomes" id="UP001634007"/>
    </source>
</evidence>
<dbReference type="Proteomes" id="UP001634007">
    <property type="component" value="Unassembled WGS sequence"/>
</dbReference>
<dbReference type="PANTHER" id="PTHR33265">
    <property type="entry name" value="AVR9/CF-9 RAPIDLY ELICITED PROTEIN-RELATED"/>
    <property type="match status" value="1"/>
</dbReference>
<name>A0ABD3IVL6_EUCGL</name>
<evidence type="ECO:0000256" key="1">
    <source>
        <dbReference type="SAM" id="SignalP"/>
    </source>
</evidence>
<organism evidence="2 3">
    <name type="scientific">Eucalyptus globulus</name>
    <name type="common">Tasmanian blue gum</name>
    <dbReference type="NCBI Taxonomy" id="34317"/>
    <lineage>
        <taxon>Eukaryota</taxon>
        <taxon>Viridiplantae</taxon>
        <taxon>Streptophyta</taxon>
        <taxon>Embryophyta</taxon>
        <taxon>Tracheophyta</taxon>
        <taxon>Spermatophyta</taxon>
        <taxon>Magnoliopsida</taxon>
        <taxon>eudicotyledons</taxon>
        <taxon>Gunneridae</taxon>
        <taxon>Pentapetalae</taxon>
        <taxon>rosids</taxon>
        <taxon>malvids</taxon>
        <taxon>Myrtales</taxon>
        <taxon>Myrtaceae</taxon>
        <taxon>Myrtoideae</taxon>
        <taxon>Eucalypteae</taxon>
        <taxon>Eucalyptus</taxon>
    </lineage>
</organism>
<reference evidence="2 3" key="1">
    <citation type="submission" date="2024-11" db="EMBL/GenBank/DDBJ databases">
        <title>Chromosome-level genome assembly of Eucalyptus globulus Labill. provides insights into its genome evolution.</title>
        <authorList>
            <person name="Li X."/>
        </authorList>
    </citation>
    <scope>NUCLEOTIDE SEQUENCE [LARGE SCALE GENOMIC DNA]</scope>
    <source>
        <strain evidence="2">CL2024</strain>
        <tissue evidence="2">Fresh tender leaves</tissue>
    </source>
</reference>
<dbReference type="InterPro" id="IPR008480">
    <property type="entry name" value="DUF761_pln"/>
</dbReference>
<protein>
    <submittedName>
        <fullName evidence="2">Uncharacterized protein</fullName>
    </submittedName>
</protein>
<feature type="signal peptide" evidence="1">
    <location>
        <begin position="1"/>
        <end position="22"/>
    </location>
</feature>
<proteinExistence type="predicted"/>
<dbReference type="PANTHER" id="PTHR33265:SF5">
    <property type="entry name" value="COTTON FIBER PROTEIN"/>
    <property type="match status" value="1"/>
</dbReference>
<sequence length="165" mass="18434">MWPRRGGVFRRLLAVKFRLAVARFVESIGGGCGYRSSMPLRYGERELSFDETPVFRVKMHRPGGSTRSRFRLPRIPCISPDVDFEHGFFDGDWERKSLVAVGDGGECVYSEKATGLSEEGGGGGGGGGGIDERAEEFIAKFHEQMKLQRQVSYLQYTEMLNRATS</sequence>
<evidence type="ECO:0000313" key="2">
    <source>
        <dbReference type="EMBL" id="KAL3717668.1"/>
    </source>
</evidence>
<comment type="caution">
    <text evidence="2">The sequence shown here is derived from an EMBL/GenBank/DDBJ whole genome shotgun (WGS) entry which is preliminary data.</text>
</comment>
<keyword evidence="1" id="KW-0732">Signal</keyword>
<gene>
    <name evidence="2" type="ORF">ACJRO7_009152</name>
</gene>
<feature type="chain" id="PRO_5044810338" evidence="1">
    <location>
        <begin position="23"/>
        <end position="165"/>
    </location>
</feature>
<dbReference type="Pfam" id="PF05553">
    <property type="entry name" value="DUF761"/>
    <property type="match status" value="1"/>
</dbReference>
<keyword evidence="3" id="KW-1185">Reference proteome</keyword>
<accession>A0ABD3IVL6</accession>